<dbReference type="Proteomes" id="UP000183629">
    <property type="component" value="Unassembled WGS sequence"/>
</dbReference>
<dbReference type="InterPro" id="IPR009057">
    <property type="entry name" value="Homeodomain-like_sf"/>
</dbReference>
<dbReference type="PANTHER" id="PTHR30514:SF10">
    <property type="entry name" value="MURR_RPIR FAMILY TRANSCRIPTIONAL REGULATOR"/>
    <property type="match status" value="1"/>
</dbReference>
<feature type="domain" description="HTH rpiR-type" evidence="1">
    <location>
        <begin position="1"/>
        <end position="74"/>
    </location>
</feature>
<dbReference type="AlphaFoldDB" id="A0A1I7I4V3"/>
<dbReference type="InterPro" id="IPR000281">
    <property type="entry name" value="HTH_RpiR"/>
</dbReference>
<dbReference type="Gene3D" id="1.10.10.10">
    <property type="entry name" value="Winged helix-like DNA-binding domain superfamily/Winged helix DNA-binding domain"/>
    <property type="match status" value="1"/>
</dbReference>
<organism evidence="2 3">
    <name type="scientific">Streptococcus gallolyticus</name>
    <dbReference type="NCBI Taxonomy" id="315405"/>
    <lineage>
        <taxon>Bacteria</taxon>
        <taxon>Bacillati</taxon>
        <taxon>Bacillota</taxon>
        <taxon>Bacilli</taxon>
        <taxon>Lactobacillales</taxon>
        <taxon>Streptococcaceae</taxon>
        <taxon>Streptococcus</taxon>
    </lineage>
</organism>
<name>A0A1I7I4V3_9STRE</name>
<dbReference type="SUPFAM" id="SSF46689">
    <property type="entry name" value="Homeodomain-like"/>
    <property type="match status" value="1"/>
</dbReference>
<dbReference type="GO" id="GO:0003677">
    <property type="term" value="F:DNA binding"/>
    <property type="evidence" value="ECO:0007669"/>
    <property type="project" value="InterPro"/>
</dbReference>
<accession>A0A1I7I4V3</accession>
<evidence type="ECO:0000259" key="1">
    <source>
        <dbReference type="PROSITE" id="PS51071"/>
    </source>
</evidence>
<dbReference type="RefSeq" id="WP_256210156.1">
    <property type="nucleotide sequence ID" value="NZ_FOLZ01000003.1"/>
</dbReference>
<evidence type="ECO:0000313" key="3">
    <source>
        <dbReference type="Proteomes" id="UP000183629"/>
    </source>
</evidence>
<sequence length="74" mass="8706">MKMIQRLQLLEHLTPTEQILVDYLKENPEEFIALKPREVSDKLFISVSTIYRLINKLGLRGVNDLKLLLRTDLQ</sequence>
<protein>
    <submittedName>
        <fullName evidence="2">Transcriptional regulator, RpiR family</fullName>
    </submittedName>
</protein>
<reference evidence="3" key="1">
    <citation type="submission" date="2016-10" db="EMBL/GenBank/DDBJ databases">
        <authorList>
            <person name="Varghese N."/>
            <person name="Submissions S."/>
        </authorList>
    </citation>
    <scope>NUCLEOTIDE SEQUENCE [LARGE SCALE GENOMIC DNA]</scope>
    <source>
        <strain evidence="3">LMG 15572</strain>
    </source>
</reference>
<dbReference type="PANTHER" id="PTHR30514">
    <property type="entry name" value="GLUCOKINASE"/>
    <property type="match status" value="1"/>
</dbReference>
<dbReference type="GO" id="GO:0003700">
    <property type="term" value="F:DNA-binding transcription factor activity"/>
    <property type="evidence" value="ECO:0007669"/>
    <property type="project" value="InterPro"/>
</dbReference>
<dbReference type="EMBL" id="FPBN01000004">
    <property type="protein sequence ID" value="SFU67971.1"/>
    <property type="molecule type" value="Genomic_DNA"/>
</dbReference>
<dbReference type="GO" id="GO:0097367">
    <property type="term" value="F:carbohydrate derivative binding"/>
    <property type="evidence" value="ECO:0007669"/>
    <property type="project" value="InterPro"/>
</dbReference>
<keyword evidence="3" id="KW-1185">Reference proteome</keyword>
<evidence type="ECO:0000313" key="2">
    <source>
        <dbReference type="EMBL" id="SFU67971.1"/>
    </source>
</evidence>
<dbReference type="InterPro" id="IPR036388">
    <property type="entry name" value="WH-like_DNA-bd_sf"/>
</dbReference>
<dbReference type="Pfam" id="PF01418">
    <property type="entry name" value="HTH_6"/>
    <property type="match status" value="1"/>
</dbReference>
<dbReference type="InterPro" id="IPR047640">
    <property type="entry name" value="RpiR-like"/>
</dbReference>
<gene>
    <name evidence="2" type="ORF">SAMN05660328_10435</name>
</gene>
<proteinExistence type="predicted"/>
<dbReference type="PROSITE" id="PS51071">
    <property type="entry name" value="HTH_RPIR"/>
    <property type="match status" value="1"/>
</dbReference>